<evidence type="ECO:0008006" key="3">
    <source>
        <dbReference type="Google" id="ProtNLM"/>
    </source>
</evidence>
<name>A0ABZ0D9V0_9XANT</name>
<gene>
    <name evidence="1" type="ORF">NYR99_03420</name>
</gene>
<evidence type="ECO:0000313" key="2">
    <source>
        <dbReference type="Proteomes" id="UP001304534"/>
    </source>
</evidence>
<dbReference type="SUPFAM" id="SSF52540">
    <property type="entry name" value="P-loop containing nucleoside triphosphate hydrolases"/>
    <property type="match status" value="1"/>
</dbReference>
<keyword evidence="2" id="KW-1185">Reference proteome</keyword>
<accession>A0ABZ0D9V0</accession>
<evidence type="ECO:0000313" key="1">
    <source>
        <dbReference type="EMBL" id="WOB27044.1"/>
    </source>
</evidence>
<dbReference type="EMBL" id="CP103840">
    <property type="protein sequence ID" value="WOB27044.1"/>
    <property type="molecule type" value="Genomic_DNA"/>
</dbReference>
<organism evidence="1 2">
    <name type="scientific">Xanthomonas dyei</name>
    <dbReference type="NCBI Taxonomy" id="743699"/>
    <lineage>
        <taxon>Bacteria</taxon>
        <taxon>Pseudomonadati</taxon>
        <taxon>Pseudomonadota</taxon>
        <taxon>Gammaproteobacteria</taxon>
        <taxon>Lysobacterales</taxon>
        <taxon>Lysobacteraceae</taxon>
        <taxon>Xanthomonas</taxon>
    </lineage>
</organism>
<dbReference type="InterPro" id="IPR056955">
    <property type="entry name" value="ORC-CDC6-like"/>
</dbReference>
<dbReference type="Proteomes" id="UP001304534">
    <property type="component" value="Chromosome"/>
</dbReference>
<dbReference type="InterPro" id="IPR027417">
    <property type="entry name" value="P-loop_NTPase"/>
</dbReference>
<dbReference type="GeneID" id="95582889"/>
<protein>
    <recommendedName>
        <fullName evidence="3">ATP-binding protein</fullName>
    </recommendedName>
</protein>
<proteinExistence type="predicted"/>
<reference evidence="1 2" key="1">
    <citation type="submission" date="2022-08" db="EMBL/GenBank/DDBJ databases">
        <title>Whole genome sequencing-based tracing of a 2022 introduction and outbreak of Xanthomonas hortorum pv. pelargonii.</title>
        <authorList>
            <person name="Iruegas-Bocardo F."/>
            <person name="Weisberg A.K."/>
            <person name="Riutta E.R."/>
            <person name="Kilday K."/>
            <person name="Bonkowski J.C."/>
            <person name="Creswell T."/>
            <person name="Daughtrey M.L."/>
            <person name="Rane K."/>
            <person name="Grunwald N.J."/>
            <person name="Chang J.H."/>
            <person name="Putnam M.L."/>
        </authorList>
    </citation>
    <scope>NUCLEOTIDE SEQUENCE [LARGE SCALE GENOMIC DNA]</scope>
    <source>
        <strain evidence="1 2">22-325</strain>
    </source>
</reference>
<dbReference type="RefSeq" id="WP_316690193.1">
    <property type="nucleotide sequence ID" value="NZ_CP103837.1"/>
</dbReference>
<dbReference type="Pfam" id="PF24389">
    <property type="entry name" value="ORC-CDC6-like"/>
    <property type="match status" value="1"/>
</dbReference>
<sequence>MTRITSPLSTNVFNARDMKSLDVAKRFIAPSVFPSLLGDYNCVLEGPRGSGKTTLLRMLTPDAFSKWEKNQGARIDFVGVFVPADVRWAKQLTSRLGGLDGKSKDLLMQSAFSVATSLSLIETIECCSSQSEEFKNSYPEIFFTLEREMEAKIVRSLSKVWKINVDVPSFEGIKLSLRVRQHDIGHISTLLICGGKLSDVVAENQFISSSWLDNLSSAISIINEMLGRLDQRWAILLDELEIVPSEILNSIVQALRSTSPQIKFKLALSPTGTDLIMSGDSTAPTPGNDYRPIPLWYEHREDARMFSERLLLEELLRSGLSTTLDLGEVLGVNWIGGSSDDEDLSATPITVNVRRDRIAAFERLYRKDESFRDILDKKGIIPSNPQLSDKSPSGTFVRKITPLVCMREREIESYTYSHGSIKKGGRKSTDAYVGYPNLIDLTEGNPRWVLTLVDLLQSRSRLQEQKIGSKGVQSGSLSDYVDQFVSKLTVYPTGQSGGRNWTLMKFVDELGATLNQALYDSKFDGDPALSFTIDAKALSQYEDYIRLCIDLGALVFLKRGSVAPLAQSRGSSSLLGARVRISYRLAPRFRLPLRSTKQRSLSGALDSGGLIHEGILVAKQFADAELSSSAGQENVYLQGKLL</sequence>